<organism evidence="1 2">
    <name type="scientific">Salinimicrobium marinum</name>
    <dbReference type="NCBI Taxonomy" id="680283"/>
    <lineage>
        <taxon>Bacteria</taxon>
        <taxon>Pseudomonadati</taxon>
        <taxon>Bacteroidota</taxon>
        <taxon>Flavobacteriia</taxon>
        <taxon>Flavobacteriales</taxon>
        <taxon>Flavobacteriaceae</taxon>
        <taxon>Salinimicrobium</taxon>
    </lineage>
</organism>
<dbReference type="RefSeq" id="WP_373297297.1">
    <property type="nucleotide sequence ID" value="NZ_BMXB01000004.1"/>
</dbReference>
<dbReference type="EMBL" id="BMXB01000004">
    <property type="protein sequence ID" value="GHA34877.1"/>
    <property type="molecule type" value="Genomic_DNA"/>
</dbReference>
<keyword evidence="2" id="KW-1185">Reference proteome</keyword>
<proteinExistence type="predicted"/>
<dbReference type="Proteomes" id="UP000610456">
    <property type="component" value="Unassembled WGS sequence"/>
</dbReference>
<dbReference type="AlphaFoldDB" id="A0A918VYJ9"/>
<dbReference type="Pfam" id="PF21857">
    <property type="entry name" value="DUF6913"/>
    <property type="match status" value="1"/>
</dbReference>
<protein>
    <submittedName>
        <fullName evidence="1">Uncharacterized protein</fullName>
    </submittedName>
</protein>
<reference evidence="1" key="1">
    <citation type="journal article" date="2014" name="Int. J. Syst. Evol. Microbiol.">
        <title>Complete genome sequence of Corynebacterium casei LMG S-19264T (=DSM 44701T), isolated from a smear-ripened cheese.</title>
        <authorList>
            <consortium name="US DOE Joint Genome Institute (JGI-PGF)"/>
            <person name="Walter F."/>
            <person name="Albersmeier A."/>
            <person name="Kalinowski J."/>
            <person name="Ruckert C."/>
        </authorList>
    </citation>
    <scope>NUCLEOTIDE SEQUENCE</scope>
    <source>
        <strain evidence="1">KCTC 12719</strain>
    </source>
</reference>
<dbReference type="InterPro" id="IPR054207">
    <property type="entry name" value="DUF6913"/>
</dbReference>
<gene>
    <name evidence="1" type="ORF">GCM10007103_15500</name>
</gene>
<evidence type="ECO:0000313" key="2">
    <source>
        <dbReference type="Proteomes" id="UP000610456"/>
    </source>
</evidence>
<accession>A0A918VYJ9</accession>
<name>A0A918VYJ9_9FLAO</name>
<reference evidence="1" key="2">
    <citation type="submission" date="2020-09" db="EMBL/GenBank/DDBJ databases">
        <authorList>
            <person name="Sun Q."/>
            <person name="Kim S."/>
        </authorList>
    </citation>
    <scope>NUCLEOTIDE SEQUENCE</scope>
    <source>
        <strain evidence="1">KCTC 12719</strain>
    </source>
</reference>
<evidence type="ECO:0000313" key="1">
    <source>
        <dbReference type="EMBL" id="GHA34877.1"/>
    </source>
</evidence>
<comment type="caution">
    <text evidence="1">The sequence shown here is derived from an EMBL/GenBank/DDBJ whole genome shotgun (WGS) entry which is preliminary data.</text>
</comment>
<sequence>MVISNIKLGFAQKKVTDLSRKFSLSAQESSVKRVCVILDEADARLMNKFKEFAKDLNVKEDNFKMLICLSTRSKEKDLESIVFRTSDLTWSGKIRNSEIQNLLKEHFDLLISFTAVESKTANFITAALSADLKVNRREETASGFDLTISTGYKELDVFMTELKKYLKILNRIRE</sequence>